<keyword evidence="2" id="KW-1185">Reference proteome</keyword>
<protein>
    <submittedName>
        <fullName evidence="1">Type II toxin-antitoxin system RelE/ParE family toxin</fullName>
    </submittedName>
</protein>
<evidence type="ECO:0000313" key="2">
    <source>
        <dbReference type="Proteomes" id="UP000270261"/>
    </source>
</evidence>
<dbReference type="EMBL" id="RRUE01000001">
    <property type="protein sequence ID" value="RRN44970.1"/>
    <property type="molecule type" value="Genomic_DNA"/>
</dbReference>
<proteinExistence type="predicted"/>
<name>A0A426FQL8_9BURK</name>
<dbReference type="Proteomes" id="UP000270261">
    <property type="component" value="Unassembled WGS sequence"/>
</dbReference>
<gene>
    <name evidence="1" type="ORF">EHV23_01505</name>
</gene>
<comment type="caution">
    <text evidence="1">The sequence shown here is derived from an EMBL/GenBank/DDBJ whole genome shotgun (WGS) entry which is preliminary data.</text>
</comment>
<dbReference type="Gene3D" id="3.30.2310.20">
    <property type="entry name" value="RelE-like"/>
    <property type="match status" value="1"/>
</dbReference>
<sequence length="120" mass="13706">MRYRLSAEARIDISGALQWSQAFFGISARTRYRKLITIAVQDVSAQPFRVGSKAEPRLGDGVRTWHLRLSRDHVDLVSGRVKNLRHFLIYRVEGDLVVIGRLLHDATEFGSHQVAGHIWQ</sequence>
<dbReference type="InterPro" id="IPR035093">
    <property type="entry name" value="RelE/ParE_toxin_dom_sf"/>
</dbReference>
<evidence type="ECO:0000313" key="1">
    <source>
        <dbReference type="EMBL" id="RRN44970.1"/>
    </source>
</evidence>
<organism evidence="1 2">
    <name type="scientific">Lautropia dentalis</name>
    <dbReference type="NCBI Taxonomy" id="2490857"/>
    <lineage>
        <taxon>Bacteria</taxon>
        <taxon>Pseudomonadati</taxon>
        <taxon>Pseudomonadota</taxon>
        <taxon>Betaproteobacteria</taxon>
        <taxon>Burkholderiales</taxon>
        <taxon>Burkholderiaceae</taxon>
        <taxon>Lautropia</taxon>
    </lineage>
</organism>
<dbReference type="AlphaFoldDB" id="A0A426FQL8"/>
<reference evidence="1 2" key="1">
    <citation type="submission" date="2018-11" db="EMBL/GenBank/DDBJ databases">
        <title>Genome sequencing of Lautropia sp. KCOM 2505 (= ChDC F240).</title>
        <authorList>
            <person name="Kook J.-K."/>
            <person name="Park S.-N."/>
            <person name="Lim Y.K."/>
        </authorList>
    </citation>
    <scope>NUCLEOTIDE SEQUENCE [LARGE SCALE GENOMIC DNA]</scope>
    <source>
        <strain evidence="1 2">KCOM 2505</strain>
    </source>
</reference>
<dbReference type="RefSeq" id="WP_125094401.1">
    <property type="nucleotide sequence ID" value="NZ_RRUE01000001.1"/>
</dbReference>
<accession>A0A426FQL8</accession>
<dbReference type="OrthoDB" id="516834at2"/>